<dbReference type="GO" id="GO:0140664">
    <property type="term" value="F:ATP-dependent DNA damage sensor activity"/>
    <property type="evidence" value="ECO:0007669"/>
    <property type="project" value="InterPro"/>
</dbReference>
<evidence type="ECO:0000256" key="4">
    <source>
        <dbReference type="ARBA" id="ARBA00023125"/>
    </source>
</evidence>
<dbReference type="GO" id="GO:0007131">
    <property type="term" value="P:reciprocal meiotic recombination"/>
    <property type="evidence" value="ECO:0007669"/>
    <property type="project" value="TreeGrafter"/>
</dbReference>
<keyword evidence="11" id="KW-1185">Reference proteome</keyword>
<keyword evidence="6" id="KW-0175">Coiled coil</keyword>
<dbReference type="AlphaFoldDB" id="A0AAJ8L4Y2"/>
<dbReference type="Pfam" id="PF00488">
    <property type="entry name" value="MutS_V"/>
    <property type="match status" value="2"/>
</dbReference>
<dbReference type="PANTHER" id="PTHR11361">
    <property type="entry name" value="DNA MISMATCH REPAIR PROTEIN MUTS FAMILY MEMBER"/>
    <property type="match status" value="1"/>
</dbReference>
<keyword evidence="5" id="KW-0469">Meiosis</keyword>
<evidence type="ECO:0000313" key="10">
    <source>
        <dbReference type="EMBL" id="WWC70137.1"/>
    </source>
</evidence>
<dbReference type="GO" id="GO:0030983">
    <property type="term" value="F:mismatched DNA binding"/>
    <property type="evidence" value="ECO:0007669"/>
    <property type="project" value="InterPro"/>
</dbReference>
<evidence type="ECO:0000256" key="2">
    <source>
        <dbReference type="ARBA" id="ARBA00022741"/>
    </source>
</evidence>
<dbReference type="GO" id="GO:0005634">
    <property type="term" value="C:nucleus"/>
    <property type="evidence" value="ECO:0007669"/>
    <property type="project" value="TreeGrafter"/>
</dbReference>
<dbReference type="InterPro" id="IPR007696">
    <property type="entry name" value="DNA_mismatch_repair_MutS_core"/>
</dbReference>
<accession>A0AAJ8L4Y2</accession>
<feature type="compositionally biased region" description="Basic and acidic residues" evidence="7">
    <location>
        <begin position="21"/>
        <end position="44"/>
    </location>
</feature>
<dbReference type="EMBL" id="CP144523">
    <property type="protein sequence ID" value="WWC70137.1"/>
    <property type="molecule type" value="Genomic_DNA"/>
</dbReference>
<evidence type="ECO:0008006" key="12">
    <source>
        <dbReference type="Google" id="ProtNLM"/>
    </source>
</evidence>
<dbReference type="InterPro" id="IPR000432">
    <property type="entry name" value="DNA_mismatch_repair_MutS_C"/>
</dbReference>
<organism evidence="10 11">
    <name type="scientific">Kwoniella pini CBS 10737</name>
    <dbReference type="NCBI Taxonomy" id="1296096"/>
    <lineage>
        <taxon>Eukaryota</taxon>
        <taxon>Fungi</taxon>
        <taxon>Dikarya</taxon>
        <taxon>Basidiomycota</taxon>
        <taxon>Agaricomycotina</taxon>
        <taxon>Tremellomycetes</taxon>
        <taxon>Tremellales</taxon>
        <taxon>Cryptococcaceae</taxon>
        <taxon>Kwoniella</taxon>
    </lineage>
</organism>
<keyword evidence="3" id="KW-0067">ATP-binding</keyword>
<dbReference type="PANTHER" id="PTHR11361:SF21">
    <property type="entry name" value="MUTS PROTEIN HOMOLOG 4"/>
    <property type="match status" value="1"/>
</dbReference>
<dbReference type="Gene3D" id="1.10.1420.10">
    <property type="match status" value="2"/>
</dbReference>
<keyword evidence="4" id="KW-0238">DNA-binding</keyword>
<dbReference type="SMART" id="SM00533">
    <property type="entry name" value="MUTSd"/>
    <property type="match status" value="1"/>
</dbReference>
<feature type="domain" description="DNA mismatch repair proteins mutS family" evidence="9">
    <location>
        <begin position="579"/>
        <end position="748"/>
    </location>
</feature>
<dbReference type="SUPFAM" id="SSF48334">
    <property type="entry name" value="DNA repair protein MutS, domain III"/>
    <property type="match status" value="1"/>
</dbReference>
<dbReference type="SUPFAM" id="SSF52540">
    <property type="entry name" value="P-loop containing nucleoside triphosphate hydrolases"/>
    <property type="match status" value="1"/>
</dbReference>
<dbReference type="Gene3D" id="3.40.50.300">
    <property type="entry name" value="P-loop containing nucleotide triphosphate hydrolases"/>
    <property type="match status" value="2"/>
</dbReference>
<dbReference type="Pfam" id="PF05192">
    <property type="entry name" value="MutS_III"/>
    <property type="match status" value="1"/>
</dbReference>
<evidence type="ECO:0000256" key="3">
    <source>
        <dbReference type="ARBA" id="ARBA00022840"/>
    </source>
</evidence>
<evidence type="ECO:0000313" key="11">
    <source>
        <dbReference type="Proteomes" id="UP000094020"/>
    </source>
</evidence>
<feature type="region of interest" description="Disordered" evidence="7">
    <location>
        <begin position="1"/>
        <end position="56"/>
    </location>
</feature>
<dbReference type="KEGG" id="kpin:30172710"/>
<feature type="domain" description="DNA mismatch repair protein MutS core" evidence="8">
    <location>
        <begin position="243"/>
        <end position="561"/>
    </location>
</feature>
<dbReference type="Proteomes" id="UP000094020">
    <property type="component" value="Chromosome 5"/>
</dbReference>
<dbReference type="RefSeq" id="XP_070058988.1">
    <property type="nucleotide sequence ID" value="XM_070202887.1"/>
</dbReference>
<evidence type="ECO:0000256" key="7">
    <source>
        <dbReference type="SAM" id="MobiDB-lite"/>
    </source>
</evidence>
<evidence type="ECO:0000259" key="9">
    <source>
        <dbReference type="SMART" id="SM00534"/>
    </source>
</evidence>
<protein>
    <recommendedName>
        <fullName evidence="12">DNA mismatch repair proteins mutS family domain-containing protein</fullName>
    </recommendedName>
</protein>
<evidence type="ECO:0000259" key="8">
    <source>
        <dbReference type="SMART" id="SM00533"/>
    </source>
</evidence>
<dbReference type="GeneID" id="30172710"/>
<feature type="coiled-coil region" evidence="6">
    <location>
        <begin position="485"/>
        <end position="512"/>
    </location>
</feature>
<gene>
    <name evidence="10" type="ORF">I206_104084</name>
</gene>
<dbReference type="InterPro" id="IPR036187">
    <property type="entry name" value="DNA_mismatch_repair_MutS_sf"/>
</dbReference>
<reference evidence="10" key="1">
    <citation type="submission" date="2013-07" db="EMBL/GenBank/DDBJ databases">
        <authorList>
            <consortium name="The Broad Institute Genome Sequencing Platform"/>
            <person name="Cuomo C."/>
            <person name="Litvintseva A."/>
            <person name="Chen Y."/>
            <person name="Heitman J."/>
            <person name="Sun S."/>
            <person name="Springer D."/>
            <person name="Dromer F."/>
            <person name="Young S.K."/>
            <person name="Zeng Q."/>
            <person name="Gargeya S."/>
            <person name="Fitzgerald M."/>
            <person name="Abouelleil A."/>
            <person name="Alvarado L."/>
            <person name="Berlin A.M."/>
            <person name="Chapman S.B."/>
            <person name="Dewar J."/>
            <person name="Goldberg J."/>
            <person name="Griggs A."/>
            <person name="Gujja S."/>
            <person name="Hansen M."/>
            <person name="Howarth C."/>
            <person name="Imamovic A."/>
            <person name="Larimer J."/>
            <person name="McCowan C."/>
            <person name="Murphy C."/>
            <person name="Pearson M."/>
            <person name="Priest M."/>
            <person name="Roberts A."/>
            <person name="Saif S."/>
            <person name="Shea T."/>
            <person name="Sykes S."/>
            <person name="Wortman J."/>
            <person name="Nusbaum C."/>
            <person name="Birren B."/>
        </authorList>
    </citation>
    <scope>NUCLEOTIDE SEQUENCE</scope>
    <source>
        <strain evidence="10">CBS 10737</strain>
    </source>
</reference>
<dbReference type="GO" id="GO:0006298">
    <property type="term" value="P:mismatch repair"/>
    <property type="evidence" value="ECO:0007669"/>
    <property type="project" value="InterPro"/>
</dbReference>
<reference evidence="10" key="2">
    <citation type="submission" date="2024-02" db="EMBL/GenBank/DDBJ databases">
        <title>Comparative genomics of Cryptococcus and Kwoniella reveals pathogenesis evolution and contrasting modes of karyotype evolution via chromosome fusion or intercentromeric recombination.</title>
        <authorList>
            <person name="Coelho M.A."/>
            <person name="David-Palma M."/>
            <person name="Shea T."/>
            <person name="Bowers K."/>
            <person name="McGinley-Smith S."/>
            <person name="Mohammad A.W."/>
            <person name="Gnirke A."/>
            <person name="Yurkov A.M."/>
            <person name="Nowrousian M."/>
            <person name="Sun S."/>
            <person name="Cuomo C.A."/>
            <person name="Heitman J."/>
        </authorList>
    </citation>
    <scope>NUCLEOTIDE SEQUENCE</scope>
    <source>
        <strain evidence="10">CBS 10737</strain>
    </source>
</reference>
<evidence type="ECO:0000256" key="5">
    <source>
        <dbReference type="ARBA" id="ARBA00023254"/>
    </source>
</evidence>
<dbReference type="SMART" id="SM00534">
    <property type="entry name" value="MUTSac"/>
    <property type="match status" value="1"/>
</dbReference>
<sequence>MFPVLPRGAGNPDNNDSNFRPLDRYADTPDDGRASTRRSIESGGRHIAPSTHASTRADDLREYQIAIIQSRGAGEELGIAAHSLKTGHGASHAVSADADYSAFHKTIQHLTMYTPCSIIIPDGKRVNGETLASSTRLIDRLQDTFELTCETVPRDYWVKDLGAEYIKKLGVPGEARTSTLLAISDKYFALCATSALFKHLEHEDLHYSRETLPIRYATSEGTMFIDTDTVKNLELVANSLTHKMTGTLYGVLNRCFTPMGSRLLRSNILQPCNVRDTILTRLDAVTELVSSPERLRDIRDRMGKLANTDLDRLINQASQATRTGTHARIENVTDFRISILLQLEKFVQAVRNLTAELNHGKSKMMKEIHDELADPVLSMIQSEIQISSTARLYAVKSECNQLLDIARKTYRENLDDIEQCEHDVDTANLTIYVEQYGISSRLEPVASKFRFCINSQDLEGGRLPSECINLDRKKSGKIAFTTHELLQRNAKLEQAQQEVLSLSEEIVAALLTSVMGDISDCSIAIAKLDVLAGFAEIASLRPDFTDNIAVRAGRHPILDRTLDTDECVPNDIYVVRGHASFQLIQGPNMSGKSTFLRQVGLLTVQAMLGCYVPARYANFILPDALLSRLSNDDSLEKNLSTFASEMATSAMILGLATPKSLVLVDEVFVFFTTHFHDLATTFGALPGVVKMHLRVEDNRVGDNNEAFSSHFQYKVEEGPAILEHYGLELAKLAFLPSKVMSRAKEVATRLSDLDKEGRNSTASHALVKRRKVLFELRDKLVYLLKNSHGDNTALAATLRNLQEDTIDELRKTFKE</sequence>
<name>A0AAJ8L4Y2_9TREE</name>
<evidence type="ECO:0000256" key="6">
    <source>
        <dbReference type="SAM" id="Coils"/>
    </source>
</evidence>
<proteinExistence type="inferred from homology"/>
<evidence type="ECO:0000256" key="1">
    <source>
        <dbReference type="ARBA" id="ARBA00006271"/>
    </source>
</evidence>
<dbReference type="InterPro" id="IPR045076">
    <property type="entry name" value="MutS"/>
</dbReference>
<dbReference type="InterPro" id="IPR027417">
    <property type="entry name" value="P-loop_NTPase"/>
</dbReference>
<dbReference type="PIRSF" id="PIRSF005813">
    <property type="entry name" value="MSH2"/>
    <property type="match status" value="1"/>
</dbReference>
<dbReference type="GO" id="GO:0005524">
    <property type="term" value="F:ATP binding"/>
    <property type="evidence" value="ECO:0007669"/>
    <property type="project" value="UniProtKB-KW"/>
</dbReference>
<keyword evidence="2" id="KW-0547">Nucleotide-binding</keyword>
<dbReference type="InterPro" id="IPR011184">
    <property type="entry name" value="DNA_mismatch_repair_Msh2"/>
</dbReference>
<comment type="similarity">
    <text evidence="1">Belongs to the DNA mismatch repair MutS family.</text>
</comment>